<dbReference type="EMBL" id="JAGIXG020000006">
    <property type="protein sequence ID" value="KAI6783916.1"/>
    <property type="molecule type" value="Genomic_DNA"/>
</dbReference>
<dbReference type="SUPFAM" id="SSF51905">
    <property type="entry name" value="FAD/NAD(P)-binding domain"/>
    <property type="match status" value="2"/>
</dbReference>
<dbReference type="InterPro" id="IPR020946">
    <property type="entry name" value="Flavin_mOase-like"/>
</dbReference>
<dbReference type="InterPro" id="IPR051209">
    <property type="entry name" value="FAD-bind_Monooxygenase_sf"/>
</dbReference>
<dbReference type="PANTHER" id="PTHR42877:SF4">
    <property type="entry name" value="FAD_NAD(P)-BINDING DOMAIN-CONTAINING PROTEIN-RELATED"/>
    <property type="match status" value="1"/>
</dbReference>
<dbReference type="Pfam" id="PF00743">
    <property type="entry name" value="FMO-like"/>
    <property type="match status" value="1"/>
</dbReference>
<dbReference type="RefSeq" id="XP_051364772.1">
    <property type="nucleotide sequence ID" value="XM_051503826.1"/>
</dbReference>
<dbReference type="PANTHER" id="PTHR42877">
    <property type="entry name" value="L-ORNITHINE N(5)-MONOOXYGENASE-RELATED"/>
    <property type="match status" value="1"/>
</dbReference>
<accession>A0A9P9Y5Q4</accession>
<organism evidence="5 6">
    <name type="scientific">Emericellopsis cladophorae</name>
    <dbReference type="NCBI Taxonomy" id="2686198"/>
    <lineage>
        <taxon>Eukaryota</taxon>
        <taxon>Fungi</taxon>
        <taxon>Dikarya</taxon>
        <taxon>Ascomycota</taxon>
        <taxon>Pezizomycotina</taxon>
        <taxon>Sordariomycetes</taxon>
        <taxon>Hypocreomycetidae</taxon>
        <taxon>Hypocreales</taxon>
        <taxon>Bionectriaceae</taxon>
        <taxon>Emericellopsis</taxon>
    </lineage>
</organism>
<dbReference type="OrthoDB" id="74360at2759"/>
<dbReference type="GO" id="GO:0004499">
    <property type="term" value="F:N,N-dimethylaniline monooxygenase activity"/>
    <property type="evidence" value="ECO:0007669"/>
    <property type="project" value="InterPro"/>
</dbReference>
<keyword evidence="4" id="KW-0560">Oxidoreductase</keyword>
<comment type="caution">
    <text evidence="5">The sequence shown here is derived from an EMBL/GenBank/DDBJ whole genome shotgun (WGS) entry which is preliminary data.</text>
</comment>
<keyword evidence="3" id="KW-0274">FAD</keyword>
<dbReference type="GeneID" id="75828309"/>
<keyword evidence="6" id="KW-1185">Reference proteome</keyword>
<keyword evidence="2" id="KW-0285">Flavoprotein</keyword>
<evidence type="ECO:0000256" key="1">
    <source>
        <dbReference type="ARBA" id="ARBA00010139"/>
    </source>
</evidence>
<keyword evidence="5" id="KW-0503">Monooxygenase</keyword>
<sequence length="587" mass="66774">MSYSESDEYARTFDNRVGGTAIQENVDSQYQVSEHLLWAPRKMRVASIGAGASGIMMCYKKEKEFGDSIDLVVYERYPQCGGVWYANKYPGCRCDVPSAAYQFAFAPKADWSRYYSPAGEIQQYYHQFAVNRGYLDKYIKVSHRVDKVVWDESASQWILTITETSDGPEERTFEDRVDFLVSNTGVLNAWKWPDIPGREGFKGQITHSADYDTSIDLANKTVIVIGSGASAIQIVPAIKDQAKKVISFYRTPQWIGPGLSTEGYTDEEGRNFNYTSEQKQSFSDNHLQYLEHRKAMENKINQSFRGNISEHPQQKMTRDFISQRMARILGHDERLTKKLIPDFPVGCRRLGPAEGFLESFLQDNVVLGEGDIEAFTASGLTTRNGEEYHADVIICATGFEVSFKPQFPVIGRNGQSLADQFDKEPSAYLALAVNGFPNFMIGSLGPNCPAGHGSFVTVLEAAQNYVCKVIRKMQTENIRAVDIKPEAVAEYNEHVHEWLKRTVWAAGCRSWYNQGKPGGKITAQYPGSLVHWRLMLEEPRFEDYKIDYRQRNRFEFMGNGFTFKEVLGEDLAWYLDPEYVEKPLFTH</sequence>
<evidence type="ECO:0000313" key="6">
    <source>
        <dbReference type="Proteomes" id="UP001055219"/>
    </source>
</evidence>
<reference evidence="5" key="2">
    <citation type="submission" date="2022-07" db="EMBL/GenBank/DDBJ databases">
        <authorList>
            <person name="Goncalves M.F.M."/>
            <person name="Hilario S."/>
            <person name="Van De Peer Y."/>
            <person name="Esteves A.C."/>
            <person name="Alves A."/>
        </authorList>
    </citation>
    <scope>NUCLEOTIDE SEQUENCE</scope>
    <source>
        <strain evidence="5">MUM 19.33</strain>
    </source>
</reference>
<evidence type="ECO:0000256" key="3">
    <source>
        <dbReference type="ARBA" id="ARBA00022827"/>
    </source>
</evidence>
<evidence type="ECO:0000313" key="5">
    <source>
        <dbReference type="EMBL" id="KAI6783916.1"/>
    </source>
</evidence>
<dbReference type="Proteomes" id="UP001055219">
    <property type="component" value="Unassembled WGS sequence"/>
</dbReference>
<dbReference type="AlphaFoldDB" id="A0A9P9Y5Q4"/>
<dbReference type="GO" id="GO:0050660">
    <property type="term" value="F:flavin adenine dinucleotide binding"/>
    <property type="evidence" value="ECO:0007669"/>
    <property type="project" value="InterPro"/>
</dbReference>
<protein>
    <submittedName>
        <fullName evidence="5">FAD-binding monooxygenase moxY</fullName>
    </submittedName>
</protein>
<gene>
    <name evidence="5" type="ORF">J7T54_001792</name>
</gene>
<dbReference type="GO" id="GO:0050661">
    <property type="term" value="F:NADP binding"/>
    <property type="evidence" value="ECO:0007669"/>
    <property type="project" value="InterPro"/>
</dbReference>
<proteinExistence type="inferred from homology"/>
<evidence type="ECO:0000256" key="2">
    <source>
        <dbReference type="ARBA" id="ARBA00022630"/>
    </source>
</evidence>
<comment type="similarity">
    <text evidence="1">Belongs to the FAD-binding monooxygenase family.</text>
</comment>
<evidence type="ECO:0000256" key="4">
    <source>
        <dbReference type="ARBA" id="ARBA00023002"/>
    </source>
</evidence>
<name>A0A9P9Y5Q4_9HYPO</name>
<dbReference type="InterPro" id="IPR036188">
    <property type="entry name" value="FAD/NAD-bd_sf"/>
</dbReference>
<dbReference type="Gene3D" id="3.50.50.60">
    <property type="entry name" value="FAD/NAD(P)-binding domain"/>
    <property type="match status" value="2"/>
</dbReference>
<reference evidence="5" key="1">
    <citation type="journal article" date="2021" name="J Fungi (Basel)">
        <title>Genomic and Metabolomic Analyses of the Marine Fungus Emericellopsis cladophorae: Insights into Saltwater Adaptability Mechanisms and Its Biosynthetic Potential.</title>
        <authorList>
            <person name="Goncalves M.F.M."/>
            <person name="Hilario S."/>
            <person name="Van de Peer Y."/>
            <person name="Esteves A.C."/>
            <person name="Alves A."/>
        </authorList>
    </citation>
    <scope>NUCLEOTIDE SEQUENCE</scope>
    <source>
        <strain evidence="5">MUM 19.33</strain>
    </source>
</reference>